<dbReference type="AlphaFoldDB" id="A0A256F0U7"/>
<dbReference type="Proteomes" id="UP000216478">
    <property type="component" value="Unassembled WGS sequence"/>
</dbReference>
<comment type="caution">
    <text evidence="1">The sequence shown here is derived from an EMBL/GenBank/DDBJ whole genome shotgun (WGS) entry which is preliminary data.</text>
</comment>
<name>A0A256F0U7_9HYPH</name>
<keyword evidence="2" id="KW-1185">Reference proteome</keyword>
<reference evidence="1 2" key="1">
    <citation type="submission" date="2017-07" db="EMBL/GenBank/DDBJ databases">
        <title>Phylogenetic study on the rhizospheric bacterium Ochrobactrum sp. A44.</title>
        <authorList>
            <person name="Krzyzanowska D.M."/>
            <person name="Ossowicki A."/>
            <person name="Rajewska M."/>
            <person name="Maciag T."/>
            <person name="Kaczynski Z."/>
            <person name="Czerwicka M."/>
            <person name="Jafra S."/>
        </authorList>
    </citation>
    <scope>NUCLEOTIDE SEQUENCE [LARGE SCALE GENOMIC DNA]</scope>
    <source>
        <strain evidence="1 2">OgA9a</strain>
    </source>
</reference>
<sequence>MQLPLLRFARAAARRRADRRCIQWLCKRFGISKLVKLNLLGAAVS</sequence>
<organism evidence="1 2">
    <name type="scientific">Brucella grignonensis</name>
    <dbReference type="NCBI Taxonomy" id="94627"/>
    <lineage>
        <taxon>Bacteria</taxon>
        <taxon>Pseudomonadati</taxon>
        <taxon>Pseudomonadota</taxon>
        <taxon>Alphaproteobacteria</taxon>
        <taxon>Hyphomicrobiales</taxon>
        <taxon>Brucellaceae</taxon>
        <taxon>Brucella/Ochrobactrum group</taxon>
        <taxon>Brucella</taxon>
    </lineage>
</organism>
<gene>
    <name evidence="1" type="ORF">CEV33_3235</name>
</gene>
<accession>A0A256F0U7</accession>
<protein>
    <submittedName>
        <fullName evidence="1">Uncharacterized protein</fullName>
    </submittedName>
</protein>
<dbReference type="EMBL" id="NNRL01000166">
    <property type="protein sequence ID" value="OYR08499.1"/>
    <property type="molecule type" value="Genomic_DNA"/>
</dbReference>
<proteinExistence type="predicted"/>
<evidence type="ECO:0000313" key="2">
    <source>
        <dbReference type="Proteomes" id="UP000216478"/>
    </source>
</evidence>
<evidence type="ECO:0000313" key="1">
    <source>
        <dbReference type="EMBL" id="OYR08499.1"/>
    </source>
</evidence>